<evidence type="ECO:0000313" key="1">
    <source>
        <dbReference type="EMBL" id="KAK3082089.1"/>
    </source>
</evidence>
<reference evidence="1" key="1">
    <citation type="submission" date="2024-09" db="EMBL/GenBank/DDBJ databases">
        <title>Black Yeasts Isolated from many extreme environments.</title>
        <authorList>
            <person name="Coleine C."/>
            <person name="Stajich J.E."/>
            <person name="Selbmann L."/>
        </authorList>
    </citation>
    <scope>NUCLEOTIDE SEQUENCE</scope>
    <source>
        <strain evidence="1">CCFEE 5737</strain>
    </source>
</reference>
<dbReference type="Proteomes" id="UP001186974">
    <property type="component" value="Unassembled WGS sequence"/>
</dbReference>
<gene>
    <name evidence="1" type="ORF">LTS18_004678</name>
</gene>
<accession>A0ACC3DZG0</accession>
<sequence length="430" mass="49967">MPDGSIDGEKIGTSEGANLKSPEVHPRGPSRHGLANQGLRAIALVIYFFGTLICLHLGQFIGAPLYFYNQEWYYAYMAMTKQHFELLVMTLTQWWSPTVIRVSGDASVHGQLMQTPDGRLICDFPERMILIANHQIYTDWLYLWWTAYTNVVPTHGHVYIILKESLKWVPILGPGMQFFSFIFLSRKWAADQPRFQHRLHQLKQRRTHSDIPFSGGPGNLDPMWLLIFPEGTNLSARTRKRSAEWSEKSGTRDLKHQLLPRSTGLRFCLEEMDDSIDYLYDCTIAYEGVEHGQFAQDIFTLRSIYLQGRPPKSVNLHWRRWKVADLPVSDEKAFNDWILERFREKDELIDRYLETGRFPADEDRVDKSGANGYLVDGLVHTREPYVETQVRPASRCELLQIYAPVAGFLYAVAIIWNIWRSIADMLFFWR</sequence>
<name>A0ACC3DZG0_9PEZI</name>
<protein>
    <submittedName>
        <fullName evidence="1">Uncharacterized protein</fullName>
    </submittedName>
</protein>
<keyword evidence="2" id="KW-1185">Reference proteome</keyword>
<proteinExistence type="predicted"/>
<organism evidence="1 2">
    <name type="scientific">Coniosporium uncinatum</name>
    <dbReference type="NCBI Taxonomy" id="93489"/>
    <lineage>
        <taxon>Eukaryota</taxon>
        <taxon>Fungi</taxon>
        <taxon>Dikarya</taxon>
        <taxon>Ascomycota</taxon>
        <taxon>Pezizomycotina</taxon>
        <taxon>Dothideomycetes</taxon>
        <taxon>Dothideomycetes incertae sedis</taxon>
        <taxon>Coniosporium</taxon>
    </lineage>
</organism>
<evidence type="ECO:0000313" key="2">
    <source>
        <dbReference type="Proteomes" id="UP001186974"/>
    </source>
</evidence>
<comment type="caution">
    <text evidence="1">The sequence shown here is derived from an EMBL/GenBank/DDBJ whole genome shotgun (WGS) entry which is preliminary data.</text>
</comment>
<dbReference type="EMBL" id="JAWDJW010000011">
    <property type="protein sequence ID" value="KAK3082089.1"/>
    <property type="molecule type" value="Genomic_DNA"/>
</dbReference>